<dbReference type="PRINTS" id="PR00080">
    <property type="entry name" value="SDRFAMILY"/>
</dbReference>
<organism evidence="3 4">
    <name type="scientific">Mycolicibacterium porcinum</name>
    <dbReference type="NCBI Taxonomy" id="39693"/>
    <lineage>
        <taxon>Bacteria</taxon>
        <taxon>Bacillati</taxon>
        <taxon>Actinomycetota</taxon>
        <taxon>Actinomycetes</taxon>
        <taxon>Mycobacteriales</taxon>
        <taxon>Mycobacteriaceae</taxon>
        <taxon>Mycolicibacterium</taxon>
    </lineage>
</organism>
<dbReference type="InterPro" id="IPR020904">
    <property type="entry name" value="Sc_DH/Rdtase_CS"/>
</dbReference>
<dbReference type="Proteomes" id="UP001141659">
    <property type="component" value="Unassembled WGS sequence"/>
</dbReference>
<dbReference type="FunFam" id="3.40.50.720:FF:000084">
    <property type="entry name" value="Short-chain dehydrogenase reductase"/>
    <property type="match status" value="1"/>
</dbReference>
<accession>A0AAW5SUC6</accession>
<dbReference type="SUPFAM" id="SSF51735">
    <property type="entry name" value="NAD(P)-binding Rossmann-fold domains"/>
    <property type="match status" value="1"/>
</dbReference>
<dbReference type="PRINTS" id="PR00081">
    <property type="entry name" value="GDHRDH"/>
</dbReference>
<evidence type="ECO:0000256" key="2">
    <source>
        <dbReference type="ARBA" id="ARBA00023002"/>
    </source>
</evidence>
<evidence type="ECO:0000313" key="3">
    <source>
        <dbReference type="EMBL" id="MCV7386491.1"/>
    </source>
</evidence>
<dbReference type="PANTHER" id="PTHR24321">
    <property type="entry name" value="DEHYDROGENASES, SHORT CHAIN"/>
    <property type="match status" value="1"/>
</dbReference>
<reference evidence="3" key="1">
    <citation type="submission" date="2020-07" db="EMBL/GenBank/DDBJ databases">
        <authorList>
            <person name="Pettersson B.M.F."/>
            <person name="Behra P.R.K."/>
            <person name="Ramesh M."/>
            <person name="Das S."/>
            <person name="Dasgupta S."/>
            <person name="Kirsebom L.A."/>
        </authorList>
    </citation>
    <scope>NUCLEOTIDE SEQUENCE</scope>
    <source>
        <strain evidence="3">DSM 44242</strain>
    </source>
</reference>
<dbReference type="GO" id="GO:0016491">
    <property type="term" value="F:oxidoreductase activity"/>
    <property type="evidence" value="ECO:0007669"/>
    <property type="project" value="UniProtKB-KW"/>
</dbReference>
<protein>
    <submittedName>
        <fullName evidence="3">SDR family oxidoreductase</fullName>
    </submittedName>
</protein>
<comment type="caution">
    <text evidence="3">The sequence shown here is derived from an EMBL/GenBank/DDBJ whole genome shotgun (WGS) entry which is preliminary data.</text>
</comment>
<evidence type="ECO:0000256" key="1">
    <source>
        <dbReference type="ARBA" id="ARBA00006484"/>
    </source>
</evidence>
<dbReference type="AlphaFoldDB" id="A0AAW5SUC6"/>
<reference evidence="3" key="2">
    <citation type="journal article" date="2022" name="BMC Genomics">
        <title>Comparative genome analysis of mycobacteria focusing on tRNA and non-coding RNA.</title>
        <authorList>
            <person name="Behra P.R.K."/>
            <person name="Pettersson B.M.F."/>
            <person name="Ramesh M."/>
            <person name="Das S."/>
            <person name="Dasgupta S."/>
            <person name="Kirsebom L.A."/>
        </authorList>
    </citation>
    <scope>NUCLEOTIDE SEQUENCE</scope>
    <source>
        <strain evidence="3">DSM 44242</strain>
    </source>
</reference>
<gene>
    <name evidence="3" type="ORF">H5P34_00320</name>
</gene>
<dbReference type="PANTHER" id="PTHR24321:SF8">
    <property type="entry name" value="ESTRADIOL 17-BETA-DEHYDROGENASE 8-RELATED"/>
    <property type="match status" value="1"/>
</dbReference>
<sequence>MSGGASGIGEAAVRKFVGEGAKVVIADVNTSLGERLSAELGAQAEFVRLDVADPQAWSGAVDAVVAHAGGLNVLVNSAGIQIGGVIDEVTDEDWQRVMGVNLNGTFFGCRAAFPEIRRAGGAIVNISSSGVLQGYQQYPAYSAAKAGVIALTQSIAAYCRNGGYPVRCNAILPGGIETPMVHDAIRREFGLDPTSEMAAPMLAALGRPSQVADTVAYLASDEASFVNGQSLLVDGASTFTVPAASLTQSVSAE</sequence>
<name>A0AAW5SUC6_9MYCO</name>
<evidence type="ECO:0000313" key="4">
    <source>
        <dbReference type="Proteomes" id="UP001141659"/>
    </source>
</evidence>
<dbReference type="PROSITE" id="PS00061">
    <property type="entry name" value="ADH_SHORT"/>
    <property type="match status" value="1"/>
</dbReference>
<comment type="similarity">
    <text evidence="1">Belongs to the short-chain dehydrogenases/reductases (SDR) family.</text>
</comment>
<dbReference type="InterPro" id="IPR002347">
    <property type="entry name" value="SDR_fam"/>
</dbReference>
<dbReference type="InterPro" id="IPR036291">
    <property type="entry name" value="NAD(P)-bd_dom_sf"/>
</dbReference>
<dbReference type="RefSeq" id="WP_160117220.1">
    <property type="nucleotide sequence ID" value="NZ_JACKVC010000006.1"/>
</dbReference>
<proteinExistence type="inferred from homology"/>
<dbReference type="Gene3D" id="3.40.50.720">
    <property type="entry name" value="NAD(P)-binding Rossmann-like Domain"/>
    <property type="match status" value="1"/>
</dbReference>
<keyword evidence="2" id="KW-0560">Oxidoreductase</keyword>
<dbReference type="EMBL" id="JACKVC010000006">
    <property type="protein sequence ID" value="MCV7386491.1"/>
    <property type="molecule type" value="Genomic_DNA"/>
</dbReference>
<dbReference type="Pfam" id="PF13561">
    <property type="entry name" value="adh_short_C2"/>
    <property type="match status" value="1"/>
</dbReference>